<protein>
    <submittedName>
        <fullName evidence="1">Uncharacterized protein</fullName>
    </submittedName>
</protein>
<accession>A0A833SYG1</accession>
<reference evidence="1" key="1">
    <citation type="submission" date="2020-04" db="EMBL/GenBank/DDBJ databases">
        <title>Hybrid Assembly of Korean Phytophthora infestans isolates.</title>
        <authorList>
            <person name="Prokchorchik M."/>
            <person name="Lee Y."/>
            <person name="Seo J."/>
            <person name="Cho J.-H."/>
            <person name="Park Y.-E."/>
            <person name="Jang D.-C."/>
            <person name="Im J.-S."/>
            <person name="Choi J.-G."/>
            <person name="Park H.-J."/>
            <person name="Lee G.-B."/>
            <person name="Lee Y.-G."/>
            <person name="Hong S.-Y."/>
            <person name="Cho K."/>
            <person name="Sohn K.H."/>
        </authorList>
    </citation>
    <scope>NUCLEOTIDE SEQUENCE</scope>
    <source>
        <strain evidence="1">KR_1_A1</strain>
    </source>
</reference>
<evidence type="ECO:0000313" key="1">
    <source>
        <dbReference type="EMBL" id="KAF4030641.1"/>
    </source>
</evidence>
<evidence type="ECO:0000313" key="2">
    <source>
        <dbReference type="Proteomes" id="UP000602510"/>
    </source>
</evidence>
<dbReference type="Proteomes" id="UP000602510">
    <property type="component" value="Unassembled WGS sequence"/>
</dbReference>
<organism evidence="1 2">
    <name type="scientific">Phytophthora infestans</name>
    <name type="common">Potato late blight agent</name>
    <name type="synonym">Botrytis infestans</name>
    <dbReference type="NCBI Taxonomy" id="4787"/>
    <lineage>
        <taxon>Eukaryota</taxon>
        <taxon>Sar</taxon>
        <taxon>Stramenopiles</taxon>
        <taxon>Oomycota</taxon>
        <taxon>Peronosporomycetes</taxon>
        <taxon>Peronosporales</taxon>
        <taxon>Peronosporaceae</taxon>
        <taxon>Phytophthora</taxon>
    </lineage>
</organism>
<dbReference type="EMBL" id="WSZM01000655">
    <property type="protein sequence ID" value="KAF4030641.1"/>
    <property type="molecule type" value="Genomic_DNA"/>
</dbReference>
<keyword evidence="2" id="KW-1185">Reference proteome</keyword>
<sequence length="116" mass="13041">MHLELTVAGEKPATRCTEGDFVLAATATVLSSNRLALVGRVPKCIIKALNDYTFRVQDLVEPLALRIRLAFRLQSNRDTDRGRTEVLVEQAIQDQGGFWLGLYKRLVSAHPHIDRK</sequence>
<gene>
    <name evidence="1" type="ORF">GN244_ATG17564</name>
</gene>
<proteinExistence type="predicted"/>
<name>A0A833SYG1_PHYIN</name>
<dbReference type="AlphaFoldDB" id="A0A833SYG1"/>
<comment type="caution">
    <text evidence="1">The sequence shown here is derived from an EMBL/GenBank/DDBJ whole genome shotgun (WGS) entry which is preliminary data.</text>
</comment>